<keyword evidence="3 10" id="KW-0255">Endonuclease</keyword>
<dbReference type="NCBIfam" id="TIGR00287">
    <property type="entry name" value="cas1"/>
    <property type="match status" value="1"/>
</dbReference>
<evidence type="ECO:0000256" key="9">
    <source>
        <dbReference type="ARBA" id="ARBA00038592"/>
    </source>
</evidence>
<dbReference type="Gene3D" id="3.100.10.20">
    <property type="entry name" value="CRISPR-associated endonuclease Cas1, N-terminal domain"/>
    <property type="match status" value="1"/>
</dbReference>
<dbReference type="GO" id="GO:0051607">
    <property type="term" value="P:defense response to virus"/>
    <property type="evidence" value="ECO:0007669"/>
    <property type="project" value="UniProtKB-UniRule"/>
</dbReference>
<evidence type="ECO:0000256" key="4">
    <source>
        <dbReference type="ARBA" id="ARBA00022801"/>
    </source>
</evidence>
<reference evidence="12 13" key="1">
    <citation type="submission" date="2019-06" db="EMBL/GenBank/DDBJ databases">
        <title>Whole genome shotgun sequence of Brevibacillus parabrevis NBRC 12334.</title>
        <authorList>
            <person name="Hosoyama A."/>
            <person name="Uohara A."/>
            <person name="Ohji S."/>
            <person name="Ichikawa N."/>
        </authorList>
    </citation>
    <scope>NUCLEOTIDE SEQUENCE [LARGE SCALE GENOMIC DNA]</scope>
    <source>
        <strain evidence="12 13">NBRC 12334</strain>
    </source>
</reference>
<dbReference type="Pfam" id="PF01867">
    <property type="entry name" value="Cas_Cas1"/>
    <property type="match status" value="1"/>
</dbReference>
<gene>
    <name evidence="10 12" type="primary">cas1</name>
    <name evidence="12" type="ORF">BPA01_27610</name>
</gene>
<comment type="cofactor">
    <cofactor evidence="10">
        <name>Mg(2+)</name>
        <dbReference type="ChEBI" id="CHEBI:18420"/>
    </cofactor>
    <cofactor evidence="10">
        <name>Mn(2+)</name>
        <dbReference type="ChEBI" id="CHEBI:29035"/>
    </cofactor>
</comment>
<feature type="coiled-coil region" evidence="11">
    <location>
        <begin position="137"/>
        <end position="164"/>
    </location>
</feature>
<dbReference type="InterPro" id="IPR042211">
    <property type="entry name" value="CRISPR-assoc_Cas1_N"/>
</dbReference>
<protein>
    <recommendedName>
        <fullName evidence="10">CRISPR-associated endonuclease Cas1</fullName>
        <ecNumber evidence="10">3.1.-.-</ecNumber>
    </recommendedName>
</protein>
<evidence type="ECO:0000256" key="3">
    <source>
        <dbReference type="ARBA" id="ARBA00022759"/>
    </source>
</evidence>
<dbReference type="PANTHER" id="PTHR34353">
    <property type="entry name" value="CRISPR-ASSOCIATED ENDONUCLEASE CAS1 1"/>
    <property type="match status" value="1"/>
</dbReference>
<feature type="binding site" evidence="10">
    <location>
        <position position="238"/>
    </location>
    <ligand>
        <name>Mn(2+)</name>
        <dbReference type="ChEBI" id="CHEBI:29035"/>
    </ligand>
</feature>
<dbReference type="InterPro" id="IPR050646">
    <property type="entry name" value="Cas1"/>
</dbReference>
<dbReference type="PANTHER" id="PTHR34353:SF2">
    <property type="entry name" value="CRISPR-ASSOCIATED ENDONUCLEASE CAS1 1"/>
    <property type="match status" value="1"/>
</dbReference>
<dbReference type="InterPro" id="IPR042206">
    <property type="entry name" value="CRISPR-assoc_Cas1_C"/>
</dbReference>
<dbReference type="Gene3D" id="1.20.120.920">
    <property type="entry name" value="CRISPR-associated endonuclease Cas1, C-terminal domain"/>
    <property type="match status" value="1"/>
</dbReference>
<comment type="subunit">
    <text evidence="9 10">Homodimer, forms a heterotetramer with a Cas2 homodimer.</text>
</comment>
<name>A0A4Y3PS62_BREPA</name>
<evidence type="ECO:0000256" key="5">
    <source>
        <dbReference type="ARBA" id="ARBA00022842"/>
    </source>
</evidence>
<evidence type="ECO:0000256" key="10">
    <source>
        <dbReference type="HAMAP-Rule" id="MF_01470"/>
    </source>
</evidence>
<comment type="caution">
    <text evidence="12">The sequence shown here is derived from an EMBL/GenBank/DDBJ whole genome shotgun (WGS) entry which is preliminary data.</text>
</comment>
<comment type="similarity">
    <text evidence="10">Belongs to the CRISPR-associated endonuclease Cas1 family.</text>
</comment>
<feature type="binding site" evidence="10">
    <location>
        <position position="253"/>
    </location>
    <ligand>
        <name>Mn(2+)</name>
        <dbReference type="ChEBI" id="CHEBI:29035"/>
    </ligand>
</feature>
<keyword evidence="4 10" id="KW-0378">Hydrolase</keyword>
<evidence type="ECO:0000256" key="7">
    <source>
        <dbReference type="ARBA" id="ARBA00023125"/>
    </source>
</evidence>
<dbReference type="EC" id="3.1.-.-" evidence="10"/>
<dbReference type="CDD" id="cd09634">
    <property type="entry name" value="Cas1_I-II-III"/>
    <property type="match status" value="1"/>
</dbReference>
<dbReference type="Proteomes" id="UP000316882">
    <property type="component" value="Unassembled WGS sequence"/>
</dbReference>
<sequence>MFVQVVIDEYGYALRKTSERLVIRDREKKVVQEIPFFQVDDVVISSKGVSISSDVVEKCIENGIHIHFLSNRGEPFAKVVSPFLQATVATRRAQIQAYNDERGVKVSKHFVRAKIRAQASLVKYWAKNRRDKNENLQAMFQTAISNLEHKLDELEEIKGASVDEVRGTLMSVEGRAAFAYWEVVKCLVHPDLGFQGREHRGASDPVNLALNYGYGCLKNEISKAVLLAGLEECAGFLHVDRSGRPSFVLDFMEEFRQPVVDRTVLSMFTKGFAPKMEEEALHVESRRVIAQEIRERLESKDRYEGKKYQLKTIIQRQAYHLATYFRGEREYRPFVWSW</sequence>
<keyword evidence="11" id="KW-0175">Coiled coil</keyword>
<dbReference type="GO" id="GO:0003677">
    <property type="term" value="F:DNA binding"/>
    <property type="evidence" value="ECO:0007669"/>
    <property type="project" value="UniProtKB-KW"/>
</dbReference>
<proteinExistence type="inferred from homology"/>
<evidence type="ECO:0000256" key="2">
    <source>
        <dbReference type="ARBA" id="ARBA00022723"/>
    </source>
</evidence>
<keyword evidence="1 10" id="KW-0540">Nuclease</keyword>
<keyword evidence="13" id="KW-1185">Reference proteome</keyword>
<dbReference type="RefSeq" id="WP_122965510.1">
    <property type="nucleotide sequence ID" value="NZ_CALAFT010000029.1"/>
</dbReference>
<dbReference type="GO" id="GO:0046872">
    <property type="term" value="F:metal ion binding"/>
    <property type="evidence" value="ECO:0007669"/>
    <property type="project" value="UniProtKB-UniRule"/>
</dbReference>
<dbReference type="GO" id="GO:0004519">
    <property type="term" value="F:endonuclease activity"/>
    <property type="evidence" value="ECO:0007669"/>
    <property type="project" value="UniProtKB-UniRule"/>
</dbReference>
<dbReference type="AlphaFoldDB" id="A0A4Y3PS62"/>
<dbReference type="STRING" id="54914.AV540_25235"/>
<evidence type="ECO:0000256" key="11">
    <source>
        <dbReference type="SAM" id="Coils"/>
    </source>
</evidence>
<evidence type="ECO:0000256" key="1">
    <source>
        <dbReference type="ARBA" id="ARBA00022722"/>
    </source>
</evidence>
<feature type="binding site" evidence="10">
    <location>
        <position position="173"/>
    </location>
    <ligand>
        <name>Mn(2+)</name>
        <dbReference type="ChEBI" id="CHEBI:29035"/>
    </ligand>
</feature>
<dbReference type="GO" id="GO:0016787">
    <property type="term" value="F:hydrolase activity"/>
    <property type="evidence" value="ECO:0007669"/>
    <property type="project" value="UniProtKB-KW"/>
</dbReference>
<evidence type="ECO:0000313" key="13">
    <source>
        <dbReference type="Proteomes" id="UP000316882"/>
    </source>
</evidence>
<keyword evidence="8 10" id="KW-0464">Manganese</keyword>
<keyword evidence="6 10" id="KW-0051">Antiviral defense</keyword>
<comment type="function">
    <text evidence="10">CRISPR (clustered regularly interspaced short palindromic repeat), is an adaptive immune system that provides protection against mobile genetic elements (viruses, transposable elements and conjugative plasmids). CRISPR clusters contain spacers, sequences complementary to antecedent mobile elements, and target invading nucleic acids. CRISPR clusters are transcribed and processed into CRISPR RNA (crRNA). Acts as a dsDNA endonuclease. Involved in the integration of spacer DNA into the CRISPR cassette.</text>
</comment>
<organism evidence="12 13">
    <name type="scientific">Brevibacillus parabrevis</name>
    <dbReference type="NCBI Taxonomy" id="54914"/>
    <lineage>
        <taxon>Bacteria</taxon>
        <taxon>Bacillati</taxon>
        <taxon>Bacillota</taxon>
        <taxon>Bacilli</taxon>
        <taxon>Bacillales</taxon>
        <taxon>Paenibacillaceae</taxon>
        <taxon>Brevibacillus</taxon>
    </lineage>
</organism>
<dbReference type="InterPro" id="IPR002729">
    <property type="entry name" value="CRISPR-assoc_Cas1"/>
</dbReference>
<keyword evidence="7 10" id="KW-0238">DNA-binding</keyword>
<evidence type="ECO:0000256" key="8">
    <source>
        <dbReference type="ARBA" id="ARBA00023211"/>
    </source>
</evidence>
<keyword evidence="2 10" id="KW-0479">Metal-binding</keyword>
<dbReference type="EMBL" id="BJMH01000012">
    <property type="protein sequence ID" value="GEB33181.1"/>
    <property type="molecule type" value="Genomic_DNA"/>
</dbReference>
<accession>A0A4Y3PS62</accession>
<dbReference type="HAMAP" id="MF_01470">
    <property type="entry name" value="Cas1"/>
    <property type="match status" value="1"/>
</dbReference>
<evidence type="ECO:0000313" key="12">
    <source>
        <dbReference type="EMBL" id="GEB33181.1"/>
    </source>
</evidence>
<evidence type="ECO:0000256" key="6">
    <source>
        <dbReference type="ARBA" id="ARBA00023118"/>
    </source>
</evidence>
<dbReference type="GO" id="GO:0043571">
    <property type="term" value="P:maintenance of CRISPR repeat elements"/>
    <property type="evidence" value="ECO:0007669"/>
    <property type="project" value="UniProtKB-UniRule"/>
</dbReference>
<keyword evidence="5 10" id="KW-0460">Magnesium</keyword>